<dbReference type="Pfam" id="PF11713">
    <property type="entry name" value="Peptidase_C80"/>
    <property type="match status" value="1"/>
</dbReference>
<evidence type="ECO:0000256" key="1">
    <source>
        <dbReference type="ARBA" id="ARBA00001946"/>
    </source>
</evidence>
<keyword evidence="16" id="KW-0843">Virulence</keyword>
<keyword evidence="4" id="KW-1032">Host cell membrane</keyword>
<keyword evidence="7" id="KW-0645">Protease</keyword>
<evidence type="ECO:0000256" key="8">
    <source>
        <dbReference type="ARBA" id="ARBA00022679"/>
    </source>
</evidence>
<keyword evidence="17" id="KW-0446">Lipid-binding</keyword>
<evidence type="ECO:0000256" key="16">
    <source>
        <dbReference type="ARBA" id="ARBA00023026"/>
    </source>
</evidence>
<evidence type="ECO:0000313" key="22">
    <source>
        <dbReference type="EMBL" id="ACQ67377.1"/>
    </source>
</evidence>
<keyword evidence="6" id="KW-0800">Toxin</keyword>
<keyword evidence="18" id="KW-0472">Membrane</keyword>
<evidence type="ECO:0000256" key="3">
    <source>
        <dbReference type="ARBA" id="ARBA00004613"/>
    </source>
</evidence>
<name>C4K484_HAMD5</name>
<keyword evidence="19" id="KW-1035">Host cytoplasm</keyword>
<dbReference type="GO" id="GO:0044164">
    <property type="term" value="C:host cell cytosol"/>
    <property type="evidence" value="ECO:0007669"/>
    <property type="project" value="UniProtKB-SubCell"/>
</dbReference>
<organism evidence="22 23">
    <name type="scientific">Hamiltonella defensa subsp. Acyrthosiphon pisum (strain 5AT)</name>
    <dbReference type="NCBI Taxonomy" id="572265"/>
    <lineage>
        <taxon>Bacteria</taxon>
        <taxon>Pseudomonadati</taxon>
        <taxon>Pseudomonadota</taxon>
        <taxon>Gammaproteobacteria</taxon>
        <taxon>Enterobacterales</taxon>
        <taxon>Enterobacteriaceae</taxon>
        <taxon>aphid secondary symbionts</taxon>
        <taxon>Candidatus Williamhamiltonella</taxon>
    </lineage>
</organism>
<dbReference type="Proteomes" id="UP000002334">
    <property type="component" value="Chromosome"/>
</dbReference>
<keyword evidence="8" id="KW-0808">Transferase</keyword>
<keyword evidence="10" id="KW-0677">Repeat</keyword>
<dbReference type="GO" id="GO:0020002">
    <property type="term" value="C:host cell plasma membrane"/>
    <property type="evidence" value="ECO:0007669"/>
    <property type="project" value="UniProtKB-SubCell"/>
</dbReference>
<keyword evidence="12" id="KW-0788">Thiol protease</keyword>
<evidence type="ECO:0000256" key="11">
    <source>
        <dbReference type="ARBA" id="ARBA00022801"/>
    </source>
</evidence>
<reference evidence="22 23" key="1">
    <citation type="journal article" date="2009" name="Proc. Natl. Acad. Sci. U.S.A.">
        <title>Hamiltonella defensa, genome evolution of protective bacterial endosymbiont from pathogenic ancestors.</title>
        <authorList>
            <person name="Degnan P.H."/>
            <person name="Yu Y."/>
            <person name="Sisneros N."/>
            <person name="Wing R.A."/>
            <person name="Moran N.A."/>
        </authorList>
    </citation>
    <scope>NUCLEOTIDE SEQUENCE [LARGE SCALE GENOMIC DNA]</scope>
    <source>
        <strain evidence="23">5AT</strain>
    </source>
</reference>
<evidence type="ECO:0000256" key="18">
    <source>
        <dbReference type="ARBA" id="ARBA00023136"/>
    </source>
</evidence>
<feature type="domain" description="Peptidase C80" evidence="21">
    <location>
        <begin position="1"/>
        <end position="150"/>
    </location>
</feature>
<keyword evidence="15" id="KW-1043">Host membrane</keyword>
<dbReference type="GO" id="GO:0016740">
    <property type="term" value="F:transferase activity"/>
    <property type="evidence" value="ECO:0007669"/>
    <property type="project" value="UniProtKB-KW"/>
</dbReference>
<comment type="cofactor">
    <cofactor evidence="1">
        <name>Mg(2+)</name>
        <dbReference type="ChEBI" id="CHEBI:18420"/>
    </cofactor>
</comment>
<evidence type="ECO:0000259" key="21">
    <source>
        <dbReference type="PROSITE" id="PS51771"/>
    </source>
</evidence>
<dbReference type="HOGENOM" id="CLU_1303461_0_0_6"/>
<keyword evidence="13" id="KW-0068">Autocatalytic cleavage</keyword>
<dbReference type="GO" id="GO:0008234">
    <property type="term" value="F:cysteine-type peptidase activity"/>
    <property type="evidence" value="ECO:0007669"/>
    <property type="project" value="UniProtKB-KW"/>
</dbReference>
<dbReference type="Gene3D" id="3.40.50.11050">
    <property type="match status" value="1"/>
</dbReference>
<evidence type="ECO:0000256" key="14">
    <source>
        <dbReference type="ARBA" id="ARBA00022842"/>
    </source>
</evidence>
<evidence type="ECO:0000256" key="9">
    <source>
        <dbReference type="ARBA" id="ARBA00022723"/>
    </source>
</evidence>
<proteinExistence type="predicted"/>
<dbReference type="InterPro" id="IPR038383">
    <property type="entry name" value="CPD_dom_sf"/>
</dbReference>
<evidence type="ECO:0000256" key="5">
    <source>
        <dbReference type="ARBA" id="ARBA00022525"/>
    </source>
</evidence>
<accession>C4K484</accession>
<dbReference type="AlphaFoldDB" id="C4K484"/>
<dbReference type="EMBL" id="CP001277">
    <property type="protein sequence ID" value="ACQ67377.1"/>
    <property type="molecule type" value="Genomic_DNA"/>
</dbReference>
<dbReference type="PROSITE" id="PS51771">
    <property type="entry name" value="CGT_MARTX_CPD"/>
    <property type="match status" value="1"/>
</dbReference>
<keyword evidence="9" id="KW-0479">Metal-binding</keyword>
<evidence type="ECO:0000256" key="13">
    <source>
        <dbReference type="ARBA" id="ARBA00022813"/>
    </source>
</evidence>
<evidence type="ECO:0000256" key="10">
    <source>
        <dbReference type="ARBA" id="ARBA00022737"/>
    </source>
</evidence>
<evidence type="ECO:0000256" key="4">
    <source>
        <dbReference type="ARBA" id="ARBA00022511"/>
    </source>
</evidence>
<keyword evidence="5" id="KW-0964">Secreted</keyword>
<evidence type="ECO:0000256" key="7">
    <source>
        <dbReference type="ARBA" id="ARBA00022670"/>
    </source>
</evidence>
<comment type="subcellular location">
    <subcellularLocation>
        <location evidence="2">Host cell membrane</location>
    </subcellularLocation>
    <subcellularLocation>
        <location evidence="20">Host cytoplasm</location>
        <location evidence="20">Host cytosol</location>
    </subcellularLocation>
    <subcellularLocation>
        <location evidence="3">Secreted</location>
    </subcellularLocation>
</comment>
<evidence type="ECO:0000256" key="6">
    <source>
        <dbReference type="ARBA" id="ARBA00022656"/>
    </source>
</evidence>
<keyword evidence="14" id="KW-0460">Magnesium</keyword>
<dbReference type="GO" id="GO:0008289">
    <property type="term" value="F:lipid binding"/>
    <property type="evidence" value="ECO:0007669"/>
    <property type="project" value="UniProtKB-KW"/>
</dbReference>
<evidence type="ECO:0000256" key="2">
    <source>
        <dbReference type="ARBA" id="ARBA00004165"/>
    </source>
</evidence>
<dbReference type="GO" id="GO:0005576">
    <property type="term" value="C:extracellular region"/>
    <property type="evidence" value="ECO:0007669"/>
    <property type="project" value="UniProtKB-SubCell"/>
</dbReference>
<protein>
    <submittedName>
        <fullName evidence="22">RTX-family protein-6</fullName>
    </submittedName>
</protein>
<dbReference type="eggNOG" id="COG0338">
    <property type="taxonomic scope" value="Bacteria"/>
</dbReference>
<evidence type="ECO:0000313" key="23">
    <source>
        <dbReference type="Proteomes" id="UP000002334"/>
    </source>
</evidence>
<dbReference type="GO" id="GO:0006508">
    <property type="term" value="P:proteolysis"/>
    <property type="evidence" value="ECO:0007669"/>
    <property type="project" value="UniProtKB-KW"/>
</dbReference>
<evidence type="ECO:0000256" key="19">
    <source>
        <dbReference type="ARBA" id="ARBA00023200"/>
    </source>
</evidence>
<dbReference type="STRING" id="572265.HDEF_0636"/>
<dbReference type="GO" id="GO:0090729">
    <property type="term" value="F:toxin activity"/>
    <property type="evidence" value="ECO:0007669"/>
    <property type="project" value="UniProtKB-KW"/>
</dbReference>
<evidence type="ECO:0000256" key="15">
    <source>
        <dbReference type="ARBA" id="ARBA00022870"/>
    </source>
</evidence>
<dbReference type="GO" id="GO:0046872">
    <property type="term" value="F:metal ion binding"/>
    <property type="evidence" value="ECO:0007669"/>
    <property type="project" value="UniProtKB-KW"/>
</dbReference>
<evidence type="ECO:0000256" key="12">
    <source>
        <dbReference type="ARBA" id="ARBA00022807"/>
    </source>
</evidence>
<dbReference type="KEGG" id="hde:HDEF_0636"/>
<evidence type="ECO:0000256" key="17">
    <source>
        <dbReference type="ARBA" id="ARBA00023121"/>
    </source>
</evidence>
<evidence type="ECO:0000256" key="20">
    <source>
        <dbReference type="ARBA" id="ARBA00023586"/>
    </source>
</evidence>
<sequence>MSSIKQCQSITSLLVSFPRTFWSPPLQISLLLAMKTLNERHHQTLGDHQAQALSNHLSLLNKKLKASHGIDTTPDYISLVGCSLADKDGEGSKSYVQQLGEALHQKAGWRLEMGARQLPVSVNEEGRKMSVVKGANRPVSDKSDKIVFNWAPQNEFVPKNSLTARVNRVLTLMDSLALGKQTIGRSMNNNGVMRLIFSIIRTVSSISYVSC</sequence>
<dbReference type="InterPro" id="IPR020974">
    <property type="entry name" value="CPD_dom"/>
</dbReference>
<keyword evidence="11" id="KW-0378">Hydrolase</keyword>
<keyword evidence="23" id="KW-1185">Reference proteome</keyword>
<gene>
    <name evidence="22" type="primary">rtxA_06</name>
    <name evidence="22" type="ordered locus">HDEF_0636</name>
</gene>